<protein>
    <submittedName>
        <fullName evidence="2">Uncharacterized protein</fullName>
    </submittedName>
</protein>
<gene>
    <name evidence="2" type="ORF">UCRNP2_7585</name>
</gene>
<evidence type="ECO:0000313" key="2">
    <source>
        <dbReference type="EMBL" id="EOD45687.1"/>
    </source>
</evidence>
<reference evidence="3" key="1">
    <citation type="journal article" date="2013" name="Genome Announc.">
        <title>Draft genome sequence of Neofusicoccum parvum isolate UCR-NP2, a fungal vascular pathogen associated with grapevine cankers.</title>
        <authorList>
            <person name="Blanco-Ulate B."/>
            <person name="Rolshausen P."/>
            <person name="Cantu D."/>
        </authorList>
    </citation>
    <scope>NUCLEOTIDE SEQUENCE [LARGE SCALE GENOMIC DNA]</scope>
    <source>
        <strain evidence="3">UCR-NP2</strain>
    </source>
</reference>
<dbReference type="Proteomes" id="UP000013521">
    <property type="component" value="Unassembled WGS sequence"/>
</dbReference>
<dbReference type="EMBL" id="KB916554">
    <property type="protein sequence ID" value="EOD45687.1"/>
    <property type="molecule type" value="Genomic_DNA"/>
</dbReference>
<dbReference type="HOGENOM" id="CLU_144939_0_0_1"/>
<dbReference type="KEGG" id="npa:UCRNP2_7585"/>
<accession>R1EDY6</accession>
<evidence type="ECO:0000256" key="1">
    <source>
        <dbReference type="SAM" id="MobiDB-lite"/>
    </source>
</evidence>
<dbReference type="STRING" id="1287680.R1EDY6"/>
<proteinExistence type="predicted"/>
<dbReference type="OrthoDB" id="3939631at2759"/>
<evidence type="ECO:0000313" key="3">
    <source>
        <dbReference type="Proteomes" id="UP000013521"/>
    </source>
</evidence>
<organism evidence="2 3">
    <name type="scientific">Botryosphaeria parva (strain UCR-NP2)</name>
    <name type="common">Grapevine canker fungus</name>
    <name type="synonym">Neofusicoccum parvum</name>
    <dbReference type="NCBI Taxonomy" id="1287680"/>
    <lineage>
        <taxon>Eukaryota</taxon>
        <taxon>Fungi</taxon>
        <taxon>Dikarya</taxon>
        <taxon>Ascomycota</taxon>
        <taxon>Pezizomycotina</taxon>
        <taxon>Dothideomycetes</taxon>
        <taxon>Dothideomycetes incertae sedis</taxon>
        <taxon>Botryosphaeriales</taxon>
        <taxon>Botryosphaeriaceae</taxon>
        <taxon>Neofusicoccum</taxon>
    </lineage>
</organism>
<feature type="region of interest" description="Disordered" evidence="1">
    <location>
        <begin position="66"/>
        <end position="125"/>
    </location>
</feature>
<sequence>MAPQYTLEAINKLSEVEKMRFALAYLNHNDPKNVDWTAAATQSGSKSKESFKVMFNSTLKKLAASSGDSAGAAAAGGDGPASTPKKRKKIASAATDDAVNDDAELPKKRGRKKAMKKEPELDADIQAEINDVVAGVVKSQERSFFDDDDENDF</sequence>
<dbReference type="AlphaFoldDB" id="R1EDY6"/>
<name>R1EDY6_BOTPV</name>